<dbReference type="Pfam" id="PF00015">
    <property type="entry name" value="MCPsignal"/>
    <property type="match status" value="1"/>
</dbReference>
<dbReference type="PANTHER" id="PTHR43531">
    <property type="entry name" value="PROTEIN ICFG"/>
    <property type="match status" value="1"/>
</dbReference>
<dbReference type="SUPFAM" id="SSF58104">
    <property type="entry name" value="Methyl-accepting chemotaxis protein (MCP) signaling domain"/>
    <property type="match status" value="1"/>
</dbReference>
<dbReference type="InterPro" id="IPR004089">
    <property type="entry name" value="MCPsignal_dom"/>
</dbReference>
<dbReference type="PANTHER" id="PTHR43531:SF14">
    <property type="entry name" value="METHYL-ACCEPTING CHEMOTAXIS PROTEIN I-RELATED"/>
    <property type="match status" value="1"/>
</dbReference>
<comment type="caution">
    <text evidence="7">The sequence shown here is derived from an EMBL/GenBank/DDBJ whole genome shotgun (WGS) entry which is preliminary data.</text>
</comment>
<keyword evidence="4" id="KW-1133">Transmembrane helix</keyword>
<evidence type="ECO:0000259" key="6">
    <source>
        <dbReference type="PROSITE" id="PS50885"/>
    </source>
</evidence>
<dbReference type="InterPro" id="IPR003660">
    <property type="entry name" value="HAMP_dom"/>
</dbReference>
<proteinExistence type="inferred from homology"/>
<keyword evidence="1" id="KW-0488">Methylation</keyword>
<protein>
    <submittedName>
        <fullName evidence="7">Methyl-accepting chemotaxis protein III</fullName>
    </submittedName>
</protein>
<dbReference type="Pfam" id="PF00672">
    <property type="entry name" value="HAMP"/>
    <property type="match status" value="1"/>
</dbReference>
<evidence type="ECO:0000256" key="2">
    <source>
        <dbReference type="ARBA" id="ARBA00029447"/>
    </source>
</evidence>
<keyword evidence="8" id="KW-1185">Reference proteome</keyword>
<evidence type="ECO:0000313" key="8">
    <source>
        <dbReference type="Proteomes" id="UP000656319"/>
    </source>
</evidence>
<dbReference type="InterPro" id="IPR051310">
    <property type="entry name" value="MCP_chemotaxis"/>
</dbReference>
<dbReference type="Gene3D" id="1.10.287.950">
    <property type="entry name" value="Methyl-accepting chemotaxis protein"/>
    <property type="match status" value="1"/>
</dbReference>
<organism evidence="7 8">
    <name type="scientific">Paraburkholderia hiiakae</name>
    <dbReference type="NCBI Taxonomy" id="1081782"/>
    <lineage>
        <taxon>Bacteria</taxon>
        <taxon>Pseudomonadati</taxon>
        <taxon>Pseudomonadota</taxon>
        <taxon>Betaproteobacteria</taxon>
        <taxon>Burkholderiales</taxon>
        <taxon>Burkholderiaceae</taxon>
        <taxon>Paraburkholderia</taxon>
    </lineage>
</organism>
<dbReference type="PROSITE" id="PS50885">
    <property type="entry name" value="HAMP"/>
    <property type="match status" value="1"/>
</dbReference>
<evidence type="ECO:0000259" key="5">
    <source>
        <dbReference type="PROSITE" id="PS50111"/>
    </source>
</evidence>
<dbReference type="EMBL" id="CAJHCQ010000025">
    <property type="protein sequence ID" value="CAD6558644.1"/>
    <property type="molecule type" value="Genomic_DNA"/>
</dbReference>
<feature type="domain" description="Methyl-accepting transducer" evidence="5">
    <location>
        <begin position="266"/>
        <end position="495"/>
    </location>
</feature>
<feature type="transmembrane region" description="Helical" evidence="4">
    <location>
        <begin position="12"/>
        <end position="34"/>
    </location>
</feature>
<keyword evidence="3" id="KW-0807">Transducer</keyword>
<dbReference type="PRINTS" id="PR00260">
    <property type="entry name" value="CHEMTRNSDUCR"/>
</dbReference>
<evidence type="ECO:0000256" key="3">
    <source>
        <dbReference type="PROSITE-ProRule" id="PRU00284"/>
    </source>
</evidence>
<dbReference type="SMART" id="SM00283">
    <property type="entry name" value="MA"/>
    <property type="match status" value="1"/>
</dbReference>
<dbReference type="CDD" id="cd06225">
    <property type="entry name" value="HAMP"/>
    <property type="match status" value="1"/>
</dbReference>
<feature type="domain" description="HAMP" evidence="6">
    <location>
        <begin position="209"/>
        <end position="261"/>
    </location>
</feature>
<evidence type="ECO:0000313" key="7">
    <source>
        <dbReference type="EMBL" id="CAD6558644.1"/>
    </source>
</evidence>
<name>A0ABM8P7U6_9BURK</name>
<keyword evidence="4" id="KW-0812">Transmembrane</keyword>
<reference evidence="7 8" key="1">
    <citation type="submission" date="2020-10" db="EMBL/GenBank/DDBJ databases">
        <authorList>
            <person name="Peeters C."/>
        </authorList>
    </citation>
    <scope>NUCLEOTIDE SEQUENCE [LARGE SCALE GENOMIC DNA]</scope>
    <source>
        <strain evidence="7 8">LMG 27952</strain>
    </source>
</reference>
<dbReference type="InterPro" id="IPR004090">
    <property type="entry name" value="Chemotax_Me-accpt_rcpt"/>
</dbReference>
<dbReference type="InterPro" id="IPR024478">
    <property type="entry name" value="HlyB_4HB_MCP"/>
</dbReference>
<accession>A0ABM8P7U6</accession>
<comment type="similarity">
    <text evidence="2">Belongs to the methyl-accepting chemotaxis (MCP) protein family.</text>
</comment>
<dbReference type="SMART" id="SM00304">
    <property type="entry name" value="HAMP"/>
    <property type="match status" value="1"/>
</dbReference>
<dbReference type="PROSITE" id="PS50111">
    <property type="entry name" value="CHEMOTAXIS_TRANSDUC_2"/>
    <property type="match status" value="1"/>
</dbReference>
<dbReference type="CDD" id="cd11386">
    <property type="entry name" value="MCP_signal"/>
    <property type="match status" value="1"/>
</dbReference>
<gene>
    <name evidence="7" type="primary">trg_3</name>
    <name evidence="7" type="ORF">LMG27952_06663</name>
</gene>
<evidence type="ECO:0000256" key="4">
    <source>
        <dbReference type="SAM" id="Phobius"/>
    </source>
</evidence>
<evidence type="ECO:0000256" key="1">
    <source>
        <dbReference type="ARBA" id="ARBA00022481"/>
    </source>
</evidence>
<dbReference type="Proteomes" id="UP000656319">
    <property type="component" value="Unassembled WGS sequence"/>
</dbReference>
<dbReference type="Pfam" id="PF12729">
    <property type="entry name" value="4HB_MCP_1"/>
    <property type="match status" value="1"/>
</dbReference>
<dbReference type="RefSeq" id="WP_201700116.1">
    <property type="nucleotide sequence ID" value="NZ_CAJHCQ010000025.1"/>
</dbReference>
<keyword evidence="4" id="KW-0472">Membrane</keyword>
<sequence>MSHFIHTIRFRIMLAFGVCVALMLTLGLFSLYGMSALSGNMSSSYAGNTVPIGQLANVRANMLDTRRVLWMILATQDTQQIERVRDAQTNGAKLWSLYYPSGVSSGGERELAGRIDAQISRFNTAVNEELVIAGKGDYQQAMVFQKTVVAPLGDRMIELLSEDVKLNTDQAKQFVDDSEATTHQLMWVAGMLAGLGIVVAIGTSIYLSKAIATPLAKSVTLANAISAGDLNAQAEAVSKDEFGPLLSAMQHMRGELATTVRGIRSSSESVALSAREIATGNMDLSARTEEQASSLEETAASMTELAQTVMQNADNARQANTLAANARITADSSNAAVQAMVQTIGNIAEGSARIADITTMIEGIAFQTNILALNAAVEAARAGEQGRGFAVVAGEVRSLAQRSSAAAKEIKELIDASVTLVKAGAEKADVAGSSMANVIRGIQQVSDIVNEITAASEEQNRGIEQVHQAISQIDSVTQQNAALVEQSAAAAQSLGEQAAQMNHAIAVFRLSNDR</sequence>
<feature type="transmembrane region" description="Helical" evidence="4">
    <location>
        <begin position="185"/>
        <end position="207"/>
    </location>
</feature>